<dbReference type="GO" id="GO:0005739">
    <property type="term" value="C:mitochondrion"/>
    <property type="evidence" value="ECO:0007669"/>
    <property type="project" value="UniProtKB-SubCell"/>
</dbReference>
<dbReference type="OrthoDB" id="1897642at2759"/>
<keyword evidence="7" id="KW-0809">Transit peptide</keyword>
<dbReference type="GO" id="GO:0006879">
    <property type="term" value="P:intracellular iron ion homeostasis"/>
    <property type="evidence" value="ECO:0007669"/>
    <property type="project" value="UniProtKB-KW"/>
</dbReference>
<evidence type="ECO:0000256" key="1">
    <source>
        <dbReference type="ARBA" id="ARBA00004173"/>
    </source>
</evidence>
<keyword evidence="14" id="KW-1185">Reference proteome</keyword>
<dbReference type="SUPFAM" id="SSF55387">
    <property type="entry name" value="Frataxin/Nqo15-like"/>
    <property type="match status" value="1"/>
</dbReference>
<evidence type="ECO:0000256" key="11">
    <source>
        <dbReference type="ARBA" id="ARBA00023128"/>
    </source>
</evidence>
<organism evidence="13 14">
    <name type="scientific">Actinomortierella ambigua</name>
    <dbReference type="NCBI Taxonomy" id="1343610"/>
    <lineage>
        <taxon>Eukaryota</taxon>
        <taxon>Fungi</taxon>
        <taxon>Fungi incertae sedis</taxon>
        <taxon>Mucoromycota</taxon>
        <taxon>Mortierellomycotina</taxon>
        <taxon>Mortierellomycetes</taxon>
        <taxon>Mortierellales</taxon>
        <taxon>Mortierellaceae</taxon>
        <taxon>Actinomortierella</taxon>
    </lineage>
</organism>
<dbReference type="SMART" id="SM01219">
    <property type="entry name" value="Frataxin_Cyay"/>
    <property type="match status" value="1"/>
</dbReference>
<comment type="similarity">
    <text evidence="2">Belongs to the frataxin family.</text>
</comment>
<dbReference type="Proteomes" id="UP000807716">
    <property type="component" value="Unassembled WGS sequence"/>
</dbReference>
<dbReference type="InterPro" id="IPR036524">
    <property type="entry name" value="Frataxin/CyaY_sf"/>
</dbReference>
<keyword evidence="9" id="KW-0408">Iron</keyword>
<dbReference type="NCBIfam" id="TIGR03422">
    <property type="entry name" value="mito_frataxin"/>
    <property type="match status" value="1"/>
</dbReference>
<keyword evidence="6" id="KW-0410">Iron transport</keyword>
<dbReference type="CDD" id="cd00503">
    <property type="entry name" value="Frataxin"/>
    <property type="match status" value="1"/>
</dbReference>
<evidence type="ECO:0000256" key="8">
    <source>
        <dbReference type="ARBA" id="ARBA00023002"/>
    </source>
</evidence>
<dbReference type="Pfam" id="PF01491">
    <property type="entry name" value="Frataxin_Cyay"/>
    <property type="match status" value="1"/>
</dbReference>
<dbReference type="GO" id="GO:0008199">
    <property type="term" value="F:ferric iron binding"/>
    <property type="evidence" value="ECO:0007669"/>
    <property type="project" value="InterPro"/>
</dbReference>
<dbReference type="GO" id="GO:0008198">
    <property type="term" value="F:ferrous iron binding"/>
    <property type="evidence" value="ECO:0007669"/>
    <property type="project" value="TreeGrafter"/>
</dbReference>
<dbReference type="InterPro" id="IPR020895">
    <property type="entry name" value="Frataxin_CS"/>
</dbReference>
<dbReference type="PROSITE" id="PS01344">
    <property type="entry name" value="FRATAXIN_1"/>
    <property type="match status" value="1"/>
</dbReference>
<keyword evidence="10" id="KW-0406">Ion transport</keyword>
<dbReference type="GO" id="GO:0034986">
    <property type="term" value="F:iron chaperone activity"/>
    <property type="evidence" value="ECO:0007669"/>
    <property type="project" value="TreeGrafter"/>
</dbReference>
<dbReference type="EC" id="1.16.3.1" evidence="3"/>
<comment type="caution">
    <text evidence="13">The sequence shown here is derived from an EMBL/GenBank/DDBJ whole genome shotgun (WGS) entry which is preliminary data.</text>
</comment>
<keyword evidence="5" id="KW-0813">Transport</keyword>
<dbReference type="InterPro" id="IPR017789">
    <property type="entry name" value="Frataxin"/>
</dbReference>
<evidence type="ECO:0000256" key="3">
    <source>
        <dbReference type="ARBA" id="ARBA00013107"/>
    </source>
</evidence>
<dbReference type="PANTHER" id="PTHR16821:SF2">
    <property type="entry name" value="FRATAXIN, MITOCHONDRIAL"/>
    <property type="match status" value="1"/>
</dbReference>
<proteinExistence type="inferred from homology"/>
<evidence type="ECO:0000256" key="12">
    <source>
        <dbReference type="ARBA" id="ARBA00047990"/>
    </source>
</evidence>
<evidence type="ECO:0000313" key="13">
    <source>
        <dbReference type="EMBL" id="KAG0263638.1"/>
    </source>
</evidence>
<sequence length="206" mass="23088">MVFIPQRALARSVAALRSKAPSTPSQRTLTLLRSPFHNRSATAACKAAATSAVCTRSLPATSNLAINCRSRQFHSSPVVKVDYKISVLSDDEYHNVADNTMDAMVEYFEDLGDSTDFPGFDVEYQSGVMTLKLGDKGTYVVNKQPPNKQLWLSSPLSGPKRYDYDTEHKVWFYTRDHHSLHWLLNHEISEALGIDIHVPFGNDDDQ</sequence>
<dbReference type="PROSITE" id="PS50810">
    <property type="entry name" value="FRATAXIN_2"/>
    <property type="match status" value="1"/>
</dbReference>
<comment type="catalytic activity">
    <reaction evidence="12">
        <text>4 Fe(2+) + O2 + 4 H(+) = 4 Fe(3+) + 2 H2O</text>
        <dbReference type="Rhea" id="RHEA:11148"/>
        <dbReference type="ChEBI" id="CHEBI:15377"/>
        <dbReference type="ChEBI" id="CHEBI:15378"/>
        <dbReference type="ChEBI" id="CHEBI:15379"/>
        <dbReference type="ChEBI" id="CHEBI:29033"/>
        <dbReference type="ChEBI" id="CHEBI:29034"/>
        <dbReference type="EC" id="1.16.3.1"/>
    </reaction>
</comment>
<evidence type="ECO:0000256" key="7">
    <source>
        <dbReference type="ARBA" id="ARBA00022946"/>
    </source>
</evidence>
<evidence type="ECO:0000256" key="10">
    <source>
        <dbReference type="ARBA" id="ARBA00023065"/>
    </source>
</evidence>
<dbReference type="GO" id="GO:0016226">
    <property type="term" value="P:iron-sulfur cluster assembly"/>
    <property type="evidence" value="ECO:0007669"/>
    <property type="project" value="InterPro"/>
</dbReference>
<dbReference type="InterPro" id="IPR002908">
    <property type="entry name" value="Frataxin/CyaY"/>
</dbReference>
<dbReference type="GO" id="GO:0004322">
    <property type="term" value="F:ferroxidase activity"/>
    <property type="evidence" value="ECO:0007669"/>
    <property type="project" value="UniProtKB-EC"/>
</dbReference>
<name>A0A9P6U8E7_9FUNG</name>
<dbReference type="GO" id="GO:0051537">
    <property type="term" value="F:2 iron, 2 sulfur cluster binding"/>
    <property type="evidence" value="ECO:0007669"/>
    <property type="project" value="TreeGrafter"/>
</dbReference>
<dbReference type="EMBL" id="JAAAJB010000157">
    <property type="protein sequence ID" value="KAG0263638.1"/>
    <property type="molecule type" value="Genomic_DNA"/>
</dbReference>
<evidence type="ECO:0000313" key="14">
    <source>
        <dbReference type="Proteomes" id="UP000807716"/>
    </source>
</evidence>
<evidence type="ECO:0000256" key="6">
    <source>
        <dbReference type="ARBA" id="ARBA00022496"/>
    </source>
</evidence>
<keyword evidence="11" id="KW-0496">Mitochondrion</keyword>
<gene>
    <name evidence="13" type="primary">FRR4</name>
    <name evidence="13" type="ORF">DFQ27_001649</name>
</gene>
<evidence type="ECO:0000256" key="2">
    <source>
        <dbReference type="ARBA" id="ARBA00008183"/>
    </source>
</evidence>
<dbReference type="NCBIfam" id="TIGR03421">
    <property type="entry name" value="FeS_CyaY"/>
    <property type="match status" value="1"/>
</dbReference>
<protein>
    <recommendedName>
        <fullName evidence="3">ferroxidase</fullName>
        <ecNumber evidence="3">1.16.3.1</ecNumber>
    </recommendedName>
</protein>
<dbReference type="PANTHER" id="PTHR16821">
    <property type="entry name" value="FRATAXIN"/>
    <property type="match status" value="1"/>
</dbReference>
<comment type="subcellular location">
    <subcellularLocation>
        <location evidence="1">Mitochondrion</location>
    </subcellularLocation>
</comment>
<reference evidence="13" key="1">
    <citation type="journal article" date="2020" name="Fungal Divers.">
        <title>Resolving the Mortierellaceae phylogeny through synthesis of multi-gene phylogenetics and phylogenomics.</title>
        <authorList>
            <person name="Vandepol N."/>
            <person name="Liber J."/>
            <person name="Desiro A."/>
            <person name="Na H."/>
            <person name="Kennedy M."/>
            <person name="Barry K."/>
            <person name="Grigoriev I.V."/>
            <person name="Miller A.N."/>
            <person name="O'Donnell K."/>
            <person name="Stajich J.E."/>
            <person name="Bonito G."/>
        </authorList>
    </citation>
    <scope>NUCLEOTIDE SEQUENCE</scope>
    <source>
        <strain evidence="13">BC1065</strain>
    </source>
</reference>
<keyword evidence="4" id="KW-0409">Iron storage</keyword>
<dbReference type="AlphaFoldDB" id="A0A9P6U8E7"/>
<evidence type="ECO:0000256" key="5">
    <source>
        <dbReference type="ARBA" id="ARBA00022448"/>
    </source>
</evidence>
<evidence type="ECO:0000256" key="4">
    <source>
        <dbReference type="ARBA" id="ARBA00022434"/>
    </source>
</evidence>
<keyword evidence="8" id="KW-0560">Oxidoreductase</keyword>
<evidence type="ECO:0000256" key="9">
    <source>
        <dbReference type="ARBA" id="ARBA00023004"/>
    </source>
</evidence>
<accession>A0A9P6U8E7</accession>
<dbReference type="GO" id="GO:0006826">
    <property type="term" value="P:iron ion transport"/>
    <property type="evidence" value="ECO:0007669"/>
    <property type="project" value="UniProtKB-KW"/>
</dbReference>
<dbReference type="Gene3D" id="3.30.920.10">
    <property type="entry name" value="Frataxin/CyaY"/>
    <property type="match status" value="1"/>
</dbReference>